<evidence type="ECO:0000256" key="9">
    <source>
        <dbReference type="ARBA" id="ARBA00022968"/>
    </source>
</evidence>
<gene>
    <name evidence="14" type="ORF">MNBD_UNCLBAC01-561</name>
</gene>
<dbReference type="EMBL" id="UOGJ01000129">
    <property type="protein sequence ID" value="VAX37505.1"/>
    <property type="molecule type" value="Genomic_DNA"/>
</dbReference>
<keyword evidence="7" id="KW-0812">Transmembrane</keyword>
<accession>A0A3B1DYJ1</accession>
<evidence type="ECO:0000256" key="1">
    <source>
        <dbReference type="ARBA" id="ARBA00004389"/>
    </source>
</evidence>
<dbReference type="InterPro" id="IPR001173">
    <property type="entry name" value="Glyco_trans_2-like"/>
</dbReference>
<keyword evidence="10" id="KW-1133">Transmembrane helix</keyword>
<sequence>MTALHNFSTDISVIIPAKDEEKRLPIFLAKVRDYCQKSIKQYEIIVVDDGSTDKTREIAQSFEKGFECLKVIKLPVNHGKGYAVKTGVLAAKGQVVLFMDADGSTPVDEIEKKLPYLDKGYDIVIGSRKLKSIESVVKARFHRKLIGAIFNFFVTFFLFKDIQDSQCGFKMFRKAVVKPLFSKVTINGFGFDMEVLYLAFKMGLKVKESAVSWQHESGSKVNVFKDSFKMFYNIFQIRCQHYFSSNFKTFKSQTP</sequence>
<evidence type="ECO:0000256" key="12">
    <source>
        <dbReference type="ARBA" id="ARBA00045097"/>
    </source>
</evidence>
<evidence type="ECO:0000256" key="6">
    <source>
        <dbReference type="ARBA" id="ARBA00022679"/>
    </source>
</evidence>
<evidence type="ECO:0000256" key="11">
    <source>
        <dbReference type="ARBA" id="ARBA00023136"/>
    </source>
</evidence>
<dbReference type="Pfam" id="PF00535">
    <property type="entry name" value="Glycos_transf_2"/>
    <property type="match status" value="1"/>
</dbReference>
<comment type="pathway">
    <text evidence="2">Protein modification; protein glycosylation.</text>
</comment>
<name>A0A3B1DYJ1_9ZZZZ</name>
<reference evidence="14" key="1">
    <citation type="submission" date="2018-06" db="EMBL/GenBank/DDBJ databases">
        <authorList>
            <person name="Zhirakovskaya E."/>
        </authorList>
    </citation>
    <scope>NUCLEOTIDE SEQUENCE</scope>
</reference>
<dbReference type="Gene3D" id="3.90.550.10">
    <property type="entry name" value="Spore Coat Polysaccharide Biosynthesis Protein SpsA, Chain A"/>
    <property type="match status" value="1"/>
</dbReference>
<dbReference type="SUPFAM" id="SSF53448">
    <property type="entry name" value="Nucleotide-diphospho-sugar transferases"/>
    <property type="match status" value="1"/>
</dbReference>
<evidence type="ECO:0000256" key="3">
    <source>
        <dbReference type="ARBA" id="ARBA00006739"/>
    </source>
</evidence>
<protein>
    <recommendedName>
        <fullName evidence="4">dolichyl-phosphate beta-glucosyltransferase</fullName>
        <ecNumber evidence="4">2.4.1.117</ecNumber>
    </recommendedName>
</protein>
<organism evidence="14">
    <name type="scientific">hydrothermal vent metagenome</name>
    <dbReference type="NCBI Taxonomy" id="652676"/>
    <lineage>
        <taxon>unclassified sequences</taxon>
        <taxon>metagenomes</taxon>
        <taxon>ecological metagenomes</taxon>
    </lineage>
</organism>
<keyword evidence="8" id="KW-0256">Endoplasmic reticulum</keyword>
<comment type="catalytic activity">
    <reaction evidence="12">
        <text>a di-trans,poly-cis-dolichyl phosphate + UDP-alpha-D-glucose = a di-trans,poly-cis-dolichyl beta-D-glucosyl phosphate + UDP</text>
        <dbReference type="Rhea" id="RHEA:15401"/>
        <dbReference type="Rhea" id="RHEA-COMP:19498"/>
        <dbReference type="Rhea" id="RHEA-COMP:19502"/>
        <dbReference type="ChEBI" id="CHEBI:57525"/>
        <dbReference type="ChEBI" id="CHEBI:57683"/>
        <dbReference type="ChEBI" id="CHEBI:58223"/>
        <dbReference type="ChEBI" id="CHEBI:58885"/>
        <dbReference type="EC" id="2.4.1.117"/>
    </reaction>
    <physiologicalReaction direction="left-to-right" evidence="12">
        <dbReference type="Rhea" id="RHEA:15402"/>
    </physiologicalReaction>
</comment>
<keyword evidence="6" id="KW-0808">Transferase</keyword>
<comment type="similarity">
    <text evidence="3">Belongs to the glycosyltransferase 2 family.</text>
</comment>
<dbReference type="InterPro" id="IPR035518">
    <property type="entry name" value="DPG_synthase"/>
</dbReference>
<dbReference type="CDD" id="cd04188">
    <property type="entry name" value="DPG_synthase"/>
    <property type="match status" value="1"/>
</dbReference>
<dbReference type="GO" id="GO:0005789">
    <property type="term" value="C:endoplasmic reticulum membrane"/>
    <property type="evidence" value="ECO:0007669"/>
    <property type="project" value="UniProtKB-SubCell"/>
</dbReference>
<proteinExistence type="inferred from homology"/>
<dbReference type="PANTHER" id="PTHR10859">
    <property type="entry name" value="GLYCOSYL TRANSFERASE"/>
    <property type="match status" value="1"/>
</dbReference>
<dbReference type="EC" id="2.4.1.117" evidence="4"/>
<evidence type="ECO:0000256" key="2">
    <source>
        <dbReference type="ARBA" id="ARBA00004922"/>
    </source>
</evidence>
<dbReference type="PANTHER" id="PTHR10859:SF91">
    <property type="entry name" value="DOLICHYL-PHOSPHATE BETA-GLUCOSYLTRANSFERASE"/>
    <property type="match status" value="1"/>
</dbReference>
<keyword evidence="5" id="KW-0328">Glycosyltransferase</keyword>
<dbReference type="GO" id="GO:0006487">
    <property type="term" value="P:protein N-linked glycosylation"/>
    <property type="evidence" value="ECO:0007669"/>
    <property type="project" value="TreeGrafter"/>
</dbReference>
<evidence type="ECO:0000256" key="7">
    <source>
        <dbReference type="ARBA" id="ARBA00022692"/>
    </source>
</evidence>
<evidence type="ECO:0000313" key="14">
    <source>
        <dbReference type="EMBL" id="VAX37505.1"/>
    </source>
</evidence>
<evidence type="ECO:0000256" key="10">
    <source>
        <dbReference type="ARBA" id="ARBA00022989"/>
    </source>
</evidence>
<feature type="domain" description="Glycosyltransferase 2-like" evidence="13">
    <location>
        <begin position="12"/>
        <end position="180"/>
    </location>
</feature>
<evidence type="ECO:0000256" key="5">
    <source>
        <dbReference type="ARBA" id="ARBA00022676"/>
    </source>
</evidence>
<evidence type="ECO:0000256" key="8">
    <source>
        <dbReference type="ARBA" id="ARBA00022824"/>
    </source>
</evidence>
<keyword evidence="11" id="KW-0472">Membrane</keyword>
<keyword evidence="9" id="KW-0735">Signal-anchor</keyword>
<dbReference type="AlphaFoldDB" id="A0A3B1DYJ1"/>
<evidence type="ECO:0000256" key="4">
    <source>
        <dbReference type="ARBA" id="ARBA00012583"/>
    </source>
</evidence>
<dbReference type="GO" id="GO:0004581">
    <property type="term" value="F:dolichyl-phosphate beta-glucosyltransferase activity"/>
    <property type="evidence" value="ECO:0007669"/>
    <property type="project" value="UniProtKB-EC"/>
</dbReference>
<comment type="subcellular location">
    <subcellularLocation>
        <location evidence="1">Endoplasmic reticulum membrane</location>
        <topology evidence="1">Single-pass membrane protein</topology>
    </subcellularLocation>
</comment>
<dbReference type="InterPro" id="IPR029044">
    <property type="entry name" value="Nucleotide-diphossugar_trans"/>
</dbReference>
<evidence type="ECO:0000259" key="13">
    <source>
        <dbReference type="Pfam" id="PF00535"/>
    </source>
</evidence>